<accession>W1WBJ3</accession>
<feature type="non-terminal residue" evidence="1">
    <location>
        <position position="31"/>
    </location>
</feature>
<gene>
    <name evidence="1" type="ORF">Q604_UNBc4C00252G0001</name>
</gene>
<evidence type="ECO:0000313" key="1">
    <source>
        <dbReference type="EMBL" id="ETJ15602.1"/>
    </source>
</evidence>
<name>W1WBJ3_9ZZZZ</name>
<comment type="caution">
    <text evidence="1">The sequence shown here is derived from an EMBL/GenBank/DDBJ whole genome shotgun (WGS) entry which is preliminary data.</text>
</comment>
<reference evidence="1" key="1">
    <citation type="submission" date="2013-12" db="EMBL/GenBank/DDBJ databases">
        <title>A Varibaculum cambriense genome reconstructed from a premature infant gut community with otherwise low bacterial novelty that shifts toward anaerobic metabolism during the third week of life.</title>
        <authorList>
            <person name="Brown C.T."/>
            <person name="Sharon I."/>
            <person name="Thomas B.C."/>
            <person name="Castelle C.J."/>
            <person name="Morowitz M.J."/>
            <person name="Banfield J.F."/>
        </authorList>
    </citation>
    <scope>NUCLEOTIDE SEQUENCE</scope>
</reference>
<protein>
    <submittedName>
        <fullName evidence="1">Uncharacterized protein</fullName>
    </submittedName>
</protein>
<proteinExistence type="predicted"/>
<dbReference type="AlphaFoldDB" id="W1WBJ3"/>
<sequence>MKWLIIYIFSGGKNYMKKELYIAVDPGFDTV</sequence>
<organism evidence="1">
    <name type="scientific">human gut metagenome</name>
    <dbReference type="NCBI Taxonomy" id="408170"/>
    <lineage>
        <taxon>unclassified sequences</taxon>
        <taxon>metagenomes</taxon>
        <taxon>organismal metagenomes</taxon>
    </lineage>
</organism>
<dbReference type="EMBL" id="AZMM01019033">
    <property type="protein sequence ID" value="ETJ15602.1"/>
    <property type="molecule type" value="Genomic_DNA"/>
</dbReference>